<keyword evidence="4 6" id="KW-1133">Transmembrane helix</keyword>
<feature type="transmembrane region" description="Helical" evidence="6">
    <location>
        <begin position="125"/>
        <end position="145"/>
    </location>
</feature>
<dbReference type="PANTHER" id="PTHR11616">
    <property type="entry name" value="SODIUM/CHLORIDE DEPENDENT TRANSPORTER"/>
    <property type="match status" value="1"/>
</dbReference>
<keyword evidence="5 6" id="KW-0472">Membrane</keyword>
<evidence type="ECO:0000313" key="8">
    <source>
        <dbReference type="Proteomes" id="UP001434883"/>
    </source>
</evidence>
<sequence>AVEGTGLAFIVYSEAIKNMPLSQLWSVLYFVMLLLLGMGSMLGNITAIITPLRDFKVVSCISDEILNGVVCLLCLLLGLGFTTSSGNYWFTMFNDYGATFSLLFIVLIEVITVSYFYGIRRFVCFFYDNVCFLCILFCLYCINYSQL</sequence>
<reference evidence="7 8" key="1">
    <citation type="submission" date="2021-06" db="EMBL/GenBank/DDBJ databases">
        <authorList>
            <person name="Palmer J.M."/>
        </authorList>
    </citation>
    <scope>NUCLEOTIDE SEQUENCE [LARGE SCALE GENOMIC DNA]</scope>
    <source>
        <strain evidence="7 8">XC_2019</strain>
        <tissue evidence="7">Muscle</tissue>
    </source>
</reference>
<organism evidence="7 8">
    <name type="scientific">Xenoophorus captivus</name>
    <dbReference type="NCBI Taxonomy" id="1517983"/>
    <lineage>
        <taxon>Eukaryota</taxon>
        <taxon>Metazoa</taxon>
        <taxon>Chordata</taxon>
        <taxon>Craniata</taxon>
        <taxon>Vertebrata</taxon>
        <taxon>Euteleostomi</taxon>
        <taxon>Actinopterygii</taxon>
        <taxon>Neopterygii</taxon>
        <taxon>Teleostei</taxon>
        <taxon>Neoteleostei</taxon>
        <taxon>Acanthomorphata</taxon>
        <taxon>Ovalentaria</taxon>
        <taxon>Atherinomorphae</taxon>
        <taxon>Cyprinodontiformes</taxon>
        <taxon>Goodeidae</taxon>
        <taxon>Xenoophorus</taxon>
    </lineage>
</organism>
<dbReference type="SUPFAM" id="SSF161070">
    <property type="entry name" value="SNF-like"/>
    <property type="match status" value="1"/>
</dbReference>
<evidence type="ECO:0000256" key="1">
    <source>
        <dbReference type="ARBA" id="ARBA00004141"/>
    </source>
</evidence>
<evidence type="ECO:0000313" key="7">
    <source>
        <dbReference type="EMBL" id="MEQ2192463.1"/>
    </source>
</evidence>
<feature type="non-terminal residue" evidence="7">
    <location>
        <position position="1"/>
    </location>
</feature>
<comment type="subcellular location">
    <subcellularLocation>
        <location evidence="1">Membrane</location>
        <topology evidence="1">Multi-pass membrane protein</topology>
    </subcellularLocation>
</comment>
<dbReference type="InterPro" id="IPR000175">
    <property type="entry name" value="Na/ntran_symport"/>
</dbReference>
<dbReference type="PRINTS" id="PR00176">
    <property type="entry name" value="NANEUSMPORT"/>
</dbReference>
<evidence type="ECO:0000256" key="2">
    <source>
        <dbReference type="ARBA" id="ARBA00022448"/>
    </source>
</evidence>
<proteinExistence type="predicted"/>
<dbReference type="EMBL" id="JAHRIN010002544">
    <property type="protein sequence ID" value="MEQ2192463.1"/>
    <property type="molecule type" value="Genomic_DNA"/>
</dbReference>
<evidence type="ECO:0000256" key="3">
    <source>
        <dbReference type="ARBA" id="ARBA00022692"/>
    </source>
</evidence>
<dbReference type="Pfam" id="PF00209">
    <property type="entry name" value="SNF"/>
    <property type="match status" value="1"/>
</dbReference>
<comment type="caution">
    <text evidence="7">The sequence shown here is derived from an EMBL/GenBank/DDBJ whole genome shotgun (WGS) entry which is preliminary data.</text>
</comment>
<feature type="transmembrane region" description="Helical" evidence="6">
    <location>
        <begin position="96"/>
        <end position="118"/>
    </location>
</feature>
<dbReference type="InterPro" id="IPR037272">
    <property type="entry name" value="SNS_sf"/>
</dbReference>
<keyword evidence="8" id="KW-1185">Reference proteome</keyword>
<evidence type="ECO:0000256" key="6">
    <source>
        <dbReference type="SAM" id="Phobius"/>
    </source>
</evidence>
<keyword evidence="3 6" id="KW-0812">Transmembrane</keyword>
<gene>
    <name evidence="7" type="ORF">XENOCAPTIV_012004</name>
</gene>
<dbReference type="PANTHER" id="PTHR11616:SF44">
    <property type="entry name" value="SODIUM- AND CHLORIDE-DEPENDENT TRANSPORTER XTRP3"/>
    <property type="match status" value="1"/>
</dbReference>
<evidence type="ECO:0008006" key="9">
    <source>
        <dbReference type="Google" id="ProtNLM"/>
    </source>
</evidence>
<dbReference type="PROSITE" id="PS50267">
    <property type="entry name" value="NA_NEUROTRAN_SYMP_3"/>
    <property type="match status" value="1"/>
</dbReference>
<feature type="transmembrane region" description="Helical" evidence="6">
    <location>
        <begin position="27"/>
        <end position="53"/>
    </location>
</feature>
<accession>A0ABV0QAG4</accession>
<protein>
    <recommendedName>
        <fullName evidence="9">NADH dehydrogenase subunit 6</fullName>
    </recommendedName>
</protein>
<feature type="transmembrane region" description="Helical" evidence="6">
    <location>
        <begin position="65"/>
        <end position="90"/>
    </location>
</feature>
<evidence type="ECO:0000256" key="4">
    <source>
        <dbReference type="ARBA" id="ARBA00022989"/>
    </source>
</evidence>
<keyword evidence="2" id="KW-0813">Transport</keyword>
<evidence type="ECO:0000256" key="5">
    <source>
        <dbReference type="ARBA" id="ARBA00023136"/>
    </source>
</evidence>
<name>A0ABV0QAG4_9TELE</name>
<dbReference type="Proteomes" id="UP001434883">
    <property type="component" value="Unassembled WGS sequence"/>
</dbReference>